<comment type="similarity">
    <text evidence="2">Belongs to the tigger transposable element derived protein family.</text>
</comment>
<accession>A0A6P7TLM9</accession>
<gene>
    <name evidence="7" type="primary">LOC115223498</name>
</gene>
<evidence type="ECO:0000259" key="5">
    <source>
        <dbReference type="PROSITE" id="PS51253"/>
    </source>
</evidence>
<dbReference type="SUPFAM" id="SSF46689">
    <property type="entry name" value="Homeodomain-like"/>
    <property type="match status" value="2"/>
</dbReference>
<dbReference type="PANTHER" id="PTHR19303">
    <property type="entry name" value="TRANSPOSON"/>
    <property type="match status" value="1"/>
</dbReference>
<dbReference type="GO" id="GO:0005634">
    <property type="term" value="C:nucleus"/>
    <property type="evidence" value="ECO:0007669"/>
    <property type="project" value="UniProtKB-SubCell"/>
</dbReference>
<dbReference type="InterPro" id="IPR007889">
    <property type="entry name" value="HTH_Psq"/>
</dbReference>
<dbReference type="PROSITE" id="PS51253">
    <property type="entry name" value="HTH_CENPB"/>
    <property type="match status" value="1"/>
</dbReference>
<protein>
    <submittedName>
        <fullName evidence="7">Tigger transposable element-derived protein 1-like</fullName>
    </submittedName>
</protein>
<dbReference type="InterPro" id="IPR050863">
    <property type="entry name" value="CenT-Element_Derived"/>
</dbReference>
<evidence type="ECO:0000256" key="2">
    <source>
        <dbReference type="ARBA" id="ARBA00010881"/>
    </source>
</evidence>
<sequence>MTGKRPSNESQSSSVKRSRKGITLDVKLDILRRFDAGEKLSHIAKSLKLAASTVGTIRDNKDKIRKIAQATTPLTARTLFFHRSDVMLKMERLLSVWINEQTKHNVPISAVVIQAKAKTLYEHLQEKEGAASVVKPFLASKGWFERFKKRFKLHKIKMSNGADSIGTNIDICANTEDTMANTEDDVYDDIEADTEVNIDDSTETNIKIHLEDSTEDTKIHIEANAEADMVANTSYVEKLKKMIIEGGYTPEQVYNVDETGLFWKRMPTGTFISNEEKSAPGFKVSKDRLTLLVGGNAAGNMKLKPLLVYHSENPKAFKGYAKSNLPVIWRSNKKAWMTTSLFQDWFTNFFCPAIEIYSAKRNISNKALLLLDNAPSHPVNLNDLSDNVRVEFIPKNTASLLQPMDQGVVALFKAYYHRRIFKQLIKAIDGEDKTTVRDYWAKFNIMNAVDNIAESWNEIKLSTMNSVWKNMWPDCVRDFTDFPPVESLHQVQQDIVTLANSAGFEEVKENDVIELLESHGESLSNEELLLLEQDRAAEEEEEDLEAASTQLQLNVDHLATGLALIQEGLQIFADNDPNRERNIKVIRGVHNELRSYIELYKEKLRHYSQ</sequence>
<dbReference type="InterPro" id="IPR009057">
    <property type="entry name" value="Homeodomain-like_sf"/>
</dbReference>
<dbReference type="InterPro" id="IPR036388">
    <property type="entry name" value="WH-like_DNA-bd_sf"/>
</dbReference>
<dbReference type="InterPro" id="IPR004875">
    <property type="entry name" value="DDE_SF_endonuclease_dom"/>
</dbReference>
<dbReference type="Pfam" id="PF03184">
    <property type="entry name" value="DDE_1"/>
    <property type="match status" value="1"/>
</dbReference>
<dbReference type="GO" id="GO:0003677">
    <property type="term" value="F:DNA binding"/>
    <property type="evidence" value="ECO:0007669"/>
    <property type="project" value="UniProtKB-KW"/>
</dbReference>
<evidence type="ECO:0000313" key="6">
    <source>
        <dbReference type="Proteomes" id="UP000515154"/>
    </source>
</evidence>
<dbReference type="InterPro" id="IPR006600">
    <property type="entry name" value="HTH_CenpB_DNA-bd_dom"/>
</dbReference>
<keyword evidence="3" id="KW-0238">DNA-binding</keyword>
<evidence type="ECO:0000313" key="7">
    <source>
        <dbReference type="RefSeq" id="XP_029649971.1"/>
    </source>
</evidence>
<feature type="domain" description="HTH CENPB-type" evidence="5">
    <location>
        <begin position="78"/>
        <end position="157"/>
    </location>
</feature>
<dbReference type="Proteomes" id="UP000515154">
    <property type="component" value="Linkage group LG23"/>
</dbReference>
<proteinExistence type="inferred from homology"/>
<evidence type="ECO:0000256" key="4">
    <source>
        <dbReference type="ARBA" id="ARBA00023242"/>
    </source>
</evidence>
<evidence type="ECO:0000256" key="3">
    <source>
        <dbReference type="ARBA" id="ARBA00023125"/>
    </source>
</evidence>
<dbReference type="KEGG" id="osn:115223498"/>
<keyword evidence="6" id="KW-1185">Reference proteome</keyword>
<keyword evidence="4" id="KW-0539">Nucleus</keyword>
<dbReference type="Pfam" id="PF03221">
    <property type="entry name" value="HTH_Tnp_Tc5"/>
    <property type="match status" value="1"/>
</dbReference>
<name>A0A6P7TLM9_9MOLL</name>
<reference evidence="7" key="1">
    <citation type="submission" date="2025-08" db="UniProtKB">
        <authorList>
            <consortium name="RefSeq"/>
        </authorList>
    </citation>
    <scope>IDENTIFICATION</scope>
</reference>
<dbReference type="RefSeq" id="XP_029649971.1">
    <property type="nucleotide sequence ID" value="XM_029794111.2"/>
</dbReference>
<dbReference type="AlphaFoldDB" id="A0A6P7TLM9"/>
<dbReference type="Gene3D" id="1.10.10.60">
    <property type="entry name" value="Homeodomain-like"/>
    <property type="match status" value="1"/>
</dbReference>
<comment type="subcellular location">
    <subcellularLocation>
        <location evidence="1">Nucleus</location>
    </subcellularLocation>
</comment>
<dbReference type="Pfam" id="PF04218">
    <property type="entry name" value="CENP-B_N"/>
    <property type="match status" value="1"/>
</dbReference>
<dbReference type="PANTHER" id="PTHR19303:SF73">
    <property type="entry name" value="PROTEIN PDC2"/>
    <property type="match status" value="1"/>
</dbReference>
<evidence type="ECO:0000256" key="1">
    <source>
        <dbReference type="ARBA" id="ARBA00004123"/>
    </source>
</evidence>
<dbReference type="Gene3D" id="1.10.10.10">
    <property type="entry name" value="Winged helix-like DNA-binding domain superfamily/Winged helix DNA-binding domain"/>
    <property type="match status" value="1"/>
</dbReference>
<organism evidence="6 7">
    <name type="scientific">Octopus sinensis</name>
    <name type="common">East Asian common octopus</name>
    <dbReference type="NCBI Taxonomy" id="2607531"/>
    <lineage>
        <taxon>Eukaryota</taxon>
        <taxon>Metazoa</taxon>
        <taxon>Spiralia</taxon>
        <taxon>Lophotrochozoa</taxon>
        <taxon>Mollusca</taxon>
        <taxon>Cephalopoda</taxon>
        <taxon>Coleoidea</taxon>
        <taxon>Octopodiformes</taxon>
        <taxon>Octopoda</taxon>
        <taxon>Incirrata</taxon>
        <taxon>Octopodidae</taxon>
        <taxon>Octopus</taxon>
    </lineage>
</organism>
<dbReference type="SMART" id="SM00674">
    <property type="entry name" value="CENPB"/>
    <property type="match status" value="1"/>
</dbReference>